<evidence type="ECO:0000256" key="4">
    <source>
        <dbReference type="ARBA" id="ARBA00022989"/>
    </source>
</evidence>
<evidence type="ECO:0000256" key="7">
    <source>
        <dbReference type="ARBA" id="ARBA00023276"/>
    </source>
</evidence>
<keyword evidence="6 8" id="KW-0472">Membrane</keyword>
<dbReference type="EMBL" id="MH591082">
    <property type="protein sequence ID" value="AYC63906.1"/>
    <property type="molecule type" value="Genomic_DNA"/>
</dbReference>
<evidence type="ECO:0000313" key="9">
    <source>
        <dbReference type="EMBL" id="AYC63906.1"/>
    </source>
</evidence>
<keyword evidence="7" id="KW-0604">Photosystem II</keyword>
<evidence type="ECO:0000256" key="8">
    <source>
        <dbReference type="SAM" id="Phobius"/>
    </source>
</evidence>
<keyword evidence="9" id="KW-0150">Chloroplast</keyword>
<dbReference type="InterPro" id="IPR001743">
    <property type="entry name" value="PSII_PsbT"/>
</dbReference>
<feature type="transmembrane region" description="Helical" evidence="8">
    <location>
        <begin position="6"/>
        <end position="22"/>
    </location>
</feature>
<keyword evidence="3 8" id="KW-0812">Transmembrane</keyword>
<protein>
    <submittedName>
        <fullName evidence="9">Photosystem II protein T</fullName>
    </submittedName>
</protein>
<accession>A0A386AX26</accession>
<keyword evidence="5" id="KW-0793">Thylakoid</keyword>
<keyword evidence="9" id="KW-0934">Plastid</keyword>
<evidence type="ECO:0000256" key="5">
    <source>
        <dbReference type="ARBA" id="ARBA00023078"/>
    </source>
</evidence>
<proteinExistence type="inferred from homology"/>
<evidence type="ECO:0000256" key="6">
    <source>
        <dbReference type="ARBA" id="ARBA00023136"/>
    </source>
</evidence>
<dbReference type="InterPro" id="IPR037268">
    <property type="entry name" value="PSII_PsbT_sf"/>
</dbReference>
<dbReference type="Pfam" id="PF01405">
    <property type="entry name" value="PsbT"/>
    <property type="match status" value="1"/>
</dbReference>
<dbReference type="AlphaFoldDB" id="A0A386AX26"/>
<evidence type="ECO:0000256" key="2">
    <source>
        <dbReference type="ARBA" id="ARBA00022531"/>
    </source>
</evidence>
<evidence type="ECO:0000256" key="1">
    <source>
        <dbReference type="ARBA" id="ARBA00008658"/>
    </source>
</evidence>
<evidence type="ECO:0000256" key="3">
    <source>
        <dbReference type="ARBA" id="ARBA00022692"/>
    </source>
</evidence>
<dbReference type="GO" id="GO:0009539">
    <property type="term" value="C:photosystem II reaction center"/>
    <property type="evidence" value="ECO:0007669"/>
    <property type="project" value="InterPro"/>
</dbReference>
<keyword evidence="4 8" id="KW-1133">Transmembrane helix</keyword>
<comment type="similarity">
    <text evidence="1">Belongs to the PsbT family.</text>
</comment>
<keyword evidence="2" id="KW-0602">Photosynthesis</keyword>
<dbReference type="SUPFAM" id="SSF161029">
    <property type="entry name" value="Photosystem II reaction center protein T, PsbT"/>
    <property type="match status" value="1"/>
</dbReference>
<dbReference type="GO" id="GO:0015979">
    <property type="term" value="P:photosynthesis"/>
    <property type="evidence" value="ECO:0007669"/>
    <property type="project" value="UniProtKB-KW"/>
</dbReference>
<name>A0A386AX26_9CHLO</name>
<geneLocation type="chloroplast" evidence="9"/>
<gene>
    <name evidence="9" type="primary">psbT</name>
</gene>
<reference evidence="9" key="1">
    <citation type="submission" date="2018-07" db="EMBL/GenBank/DDBJ databases">
        <authorList>
            <person name="Quirk P.G."/>
            <person name="Krulwich T.A."/>
        </authorList>
    </citation>
    <scope>NUCLEOTIDE SEQUENCE</scope>
</reference>
<reference evidence="9" key="2">
    <citation type="journal article" date="2019" name="Mol. Phylogenet. Evol.">
        <title>Reassessment of the classification of bryopsidales (chlorophyta) based on chloroplast phylogenomic analyses.</title>
        <authorList>
            <person name="Cremen M.C."/>
            <person name="Leliaert F."/>
            <person name="West J."/>
            <person name="Lam D.W."/>
            <person name="Shimada S."/>
            <person name="Lopez-Bautista J.M."/>
            <person name="Verbruggen H."/>
        </authorList>
    </citation>
    <scope>NUCLEOTIDE SEQUENCE</scope>
</reference>
<organism evidence="9">
    <name type="scientific">Dichotomosiphon tuberosus</name>
    <dbReference type="NCBI Taxonomy" id="118263"/>
    <lineage>
        <taxon>Eukaryota</taxon>
        <taxon>Viridiplantae</taxon>
        <taxon>Chlorophyta</taxon>
        <taxon>core chlorophytes</taxon>
        <taxon>Ulvophyceae</taxon>
        <taxon>TCBD clade</taxon>
        <taxon>Bryopsidales</taxon>
        <taxon>Halimedineae</taxon>
        <taxon>Dichotomosiphonaceae</taxon>
        <taxon>Dichotomosiphon</taxon>
    </lineage>
</organism>
<sequence length="30" mass="3646">MEIYYIRILIGTLGVLFFSIFFREPPRIIK</sequence>